<accession>A0AB40CIS1</accession>
<comment type="similarity">
    <text evidence="2">Belongs to the BIG GRAIN 1 (BG1) plant protein family.</text>
</comment>
<gene>
    <name evidence="9" type="primary">LOC120277054</name>
</gene>
<evidence type="ECO:0000256" key="1">
    <source>
        <dbReference type="ARBA" id="ARBA00004236"/>
    </source>
</evidence>
<dbReference type="Proteomes" id="UP001515500">
    <property type="component" value="Chromosome 15"/>
</dbReference>
<reference evidence="9" key="1">
    <citation type="submission" date="2025-08" db="UniProtKB">
        <authorList>
            <consortium name="RefSeq"/>
        </authorList>
    </citation>
    <scope>IDENTIFICATION</scope>
</reference>
<evidence type="ECO:0000256" key="2">
    <source>
        <dbReference type="ARBA" id="ARBA00010067"/>
    </source>
</evidence>
<feature type="compositionally biased region" description="Basic and acidic residues" evidence="7">
    <location>
        <begin position="148"/>
        <end position="157"/>
    </location>
</feature>
<keyword evidence="8" id="KW-1185">Reference proteome</keyword>
<keyword evidence="6" id="KW-0927">Auxin signaling pathway</keyword>
<dbReference type="AlphaFoldDB" id="A0AB40CIS1"/>
<evidence type="ECO:0000313" key="9">
    <source>
        <dbReference type="RefSeq" id="XP_039139735.1"/>
    </source>
</evidence>
<evidence type="ECO:0000256" key="5">
    <source>
        <dbReference type="ARBA" id="ARBA00023136"/>
    </source>
</evidence>
<feature type="compositionally biased region" description="Low complexity" evidence="7">
    <location>
        <begin position="1"/>
        <end position="25"/>
    </location>
</feature>
<name>A0AB40CIS1_DIOCR</name>
<evidence type="ECO:0000256" key="4">
    <source>
        <dbReference type="ARBA" id="ARBA00022475"/>
    </source>
</evidence>
<proteinExistence type="inferred from homology"/>
<protein>
    <submittedName>
        <fullName evidence="9">Uncharacterized protein LOC120277054</fullName>
    </submittedName>
</protein>
<feature type="compositionally biased region" description="Low complexity" evidence="7">
    <location>
        <begin position="136"/>
        <end position="147"/>
    </location>
</feature>
<evidence type="ECO:0000256" key="7">
    <source>
        <dbReference type="SAM" id="MobiDB-lite"/>
    </source>
</evidence>
<evidence type="ECO:0000313" key="8">
    <source>
        <dbReference type="Proteomes" id="UP001515500"/>
    </source>
</evidence>
<dbReference type="PANTHER" id="PTHR33541:SF28">
    <property type="entry name" value="PROTEIN BIG GRAIN 1-LIKE A"/>
    <property type="match status" value="1"/>
</dbReference>
<keyword evidence="3" id="KW-0813">Transport</keyword>
<feature type="region of interest" description="Disordered" evidence="7">
    <location>
        <begin position="131"/>
        <end position="157"/>
    </location>
</feature>
<dbReference type="RefSeq" id="XP_039139735.1">
    <property type="nucleotide sequence ID" value="XM_039283801.1"/>
</dbReference>
<feature type="region of interest" description="Disordered" evidence="7">
    <location>
        <begin position="1"/>
        <end position="30"/>
    </location>
</feature>
<keyword evidence="4" id="KW-1003">Cell membrane</keyword>
<dbReference type="PANTHER" id="PTHR33541">
    <property type="entry name" value="PROTEIN BIG GRAIN 1-LIKE A-RELATED"/>
    <property type="match status" value="1"/>
</dbReference>
<dbReference type="InterPro" id="IPR039621">
    <property type="entry name" value="BG1-like"/>
</dbReference>
<sequence>MQTLQTNHMPSTMSTTTTTTFSNNSGHRRMGSSELDVFEASRYFSGDMDSLPLGFGSWSTSTKKKNYNINKKKSLELIPTQHQQQEEALLIDHEKQNKLEKKRASSCKSLNSPTAKLANYLNSFLLQRSSKKKSINSKSNNKSMQSLKKVDDHDHDHHLNHHESISFRSYSDCNKSYSSCVFGTPISQAQAAGGIGERRTTRTISNHCIERRINGEYYIMKKVGDEVEVEDDGESDSSSDLFELRNMEDIGDGPNDLPVYGTTSFEVAIASAVLL</sequence>
<evidence type="ECO:0000256" key="6">
    <source>
        <dbReference type="ARBA" id="ARBA00023294"/>
    </source>
</evidence>
<evidence type="ECO:0000256" key="3">
    <source>
        <dbReference type="ARBA" id="ARBA00022448"/>
    </source>
</evidence>
<comment type="subcellular location">
    <subcellularLocation>
        <location evidence="1">Cell membrane</location>
    </subcellularLocation>
</comment>
<organism evidence="8 9">
    <name type="scientific">Dioscorea cayennensis subsp. rotundata</name>
    <name type="common">White Guinea yam</name>
    <name type="synonym">Dioscorea rotundata</name>
    <dbReference type="NCBI Taxonomy" id="55577"/>
    <lineage>
        <taxon>Eukaryota</taxon>
        <taxon>Viridiplantae</taxon>
        <taxon>Streptophyta</taxon>
        <taxon>Embryophyta</taxon>
        <taxon>Tracheophyta</taxon>
        <taxon>Spermatophyta</taxon>
        <taxon>Magnoliopsida</taxon>
        <taxon>Liliopsida</taxon>
        <taxon>Dioscoreales</taxon>
        <taxon>Dioscoreaceae</taxon>
        <taxon>Dioscorea</taxon>
    </lineage>
</organism>
<dbReference type="GeneID" id="120277054"/>
<dbReference type="GO" id="GO:0005886">
    <property type="term" value="C:plasma membrane"/>
    <property type="evidence" value="ECO:0007669"/>
    <property type="project" value="UniProtKB-SubCell"/>
</dbReference>
<keyword evidence="5" id="KW-0472">Membrane</keyword>
<dbReference type="GO" id="GO:0009734">
    <property type="term" value="P:auxin-activated signaling pathway"/>
    <property type="evidence" value="ECO:0007669"/>
    <property type="project" value="UniProtKB-KW"/>
</dbReference>